<feature type="domain" description="Mutator-like transposase" evidence="3">
    <location>
        <begin position="42"/>
        <end position="400"/>
    </location>
</feature>
<keyword evidence="5" id="KW-1185">Reference proteome</keyword>
<dbReference type="Pfam" id="PF09588">
    <property type="entry name" value="YqaJ"/>
    <property type="match status" value="1"/>
</dbReference>
<reference evidence="4 5" key="1">
    <citation type="submission" date="2023-01" db="EMBL/GenBank/DDBJ databases">
        <authorList>
            <person name="Whitehead M."/>
        </authorList>
    </citation>
    <scope>NUCLEOTIDE SEQUENCE [LARGE SCALE GENOMIC DNA]</scope>
</reference>
<gene>
    <name evidence="4" type="ORF">MEUPH1_LOCUS14557</name>
</gene>
<sequence>MHEITNSIDNQINDWGVEETVHDLVAEQSISSNQYIECESSGRRIVDMNYVFYQIKNSDHKGPFGCSFLNMTLISEKKHGLRSTFKFKCDVCNIIMFIDSEKSKPENYLPINEAAVSGSISAGIGFTQLSELCATMDIQCMASCTFILVQSFITKRIHDVAEAQMKIGGEEERRLAIEAGSVDIDGIPMCTVVADGQWSKRSYKTKYDALSGVASIIGYRSRKILFVGIRNRFCVICQRAKNKKLNPPEHTCFLNWKKSATGMEADAIADGFKQSLEMHGLKYNKLIGDGDSSVTRRLHDIMPYGPRLRVIKIECRNHLLRNYGTKLRAMTLNNKYPTSIRNHLKSNMKRFGAAITKAIEYRSGLPGLTDYQKAVGLRQDINNSFRHIMGAHDRCEEYYCKKPRPINEKNLIEDTETSGIVSDISQIVSRLVANVDSLLMNVDNNVCEQFNSVINKHLAGKRINYSQRNSYNARVEAAVISCNSGGQFLRLMHKNIVNDISPGEIGKKFLTSSKKKRSQPKSKKHLFSGNSERRCNSGPDQHYGLAEPLPEDNISIEVLEKTKDDFLKTLQLDRRERLAIEEQTREQANSQIWHVERRNRLTASNFGCVCKLRKTTSCKNTVYSILYRTFSSKATDYGKATESQAIVALEKKFNCTVNKCGLLIDEHFPYLAASPDGLVNNDFIVEIKCPYAVKDTKTFLEAINSKKLSFCRLSEDGRMELKVDHSYYYQVQGQMHISKRNSCYFVVYSANWIEIQIISYDDSFWREKMIEKLKVFYTECLLPEIVNPQYGKRLLVDDILDPQHILENIKTKTAKKK</sequence>
<evidence type="ECO:0000256" key="1">
    <source>
        <dbReference type="SAM" id="MobiDB-lite"/>
    </source>
</evidence>
<protein>
    <recommendedName>
        <fullName evidence="6">YqaJ viral recombinase domain-containing protein</fullName>
    </recommendedName>
</protein>
<dbReference type="InterPro" id="IPR049012">
    <property type="entry name" value="Mutator_transp_dom"/>
</dbReference>
<dbReference type="Pfam" id="PF20700">
    <property type="entry name" value="Mutator"/>
    <property type="match status" value="1"/>
</dbReference>
<organism evidence="4 5">
    <name type="scientific">Macrosiphum euphorbiae</name>
    <name type="common">potato aphid</name>
    <dbReference type="NCBI Taxonomy" id="13131"/>
    <lineage>
        <taxon>Eukaryota</taxon>
        <taxon>Metazoa</taxon>
        <taxon>Ecdysozoa</taxon>
        <taxon>Arthropoda</taxon>
        <taxon>Hexapoda</taxon>
        <taxon>Insecta</taxon>
        <taxon>Pterygota</taxon>
        <taxon>Neoptera</taxon>
        <taxon>Paraneoptera</taxon>
        <taxon>Hemiptera</taxon>
        <taxon>Sternorrhyncha</taxon>
        <taxon>Aphidomorpha</taxon>
        <taxon>Aphidoidea</taxon>
        <taxon>Aphididae</taxon>
        <taxon>Macrosiphini</taxon>
        <taxon>Macrosiphum</taxon>
    </lineage>
</organism>
<dbReference type="PANTHER" id="PTHR46609">
    <property type="entry name" value="EXONUCLEASE, PHAGE-TYPE/RECB, C-TERMINAL DOMAIN-CONTAINING PROTEIN"/>
    <property type="match status" value="1"/>
</dbReference>
<feature type="domain" description="YqaJ viral recombinase" evidence="2">
    <location>
        <begin position="593"/>
        <end position="739"/>
    </location>
</feature>
<evidence type="ECO:0000313" key="5">
    <source>
        <dbReference type="Proteomes" id="UP001160148"/>
    </source>
</evidence>
<feature type="compositionally biased region" description="Basic residues" evidence="1">
    <location>
        <begin position="513"/>
        <end position="526"/>
    </location>
</feature>
<dbReference type="InterPro" id="IPR011335">
    <property type="entry name" value="Restrct_endonuc-II-like"/>
</dbReference>
<dbReference type="InterPro" id="IPR019080">
    <property type="entry name" value="YqaJ_viral_recombinase"/>
</dbReference>
<accession>A0AAV0WUB7</accession>
<evidence type="ECO:0000259" key="3">
    <source>
        <dbReference type="Pfam" id="PF20700"/>
    </source>
</evidence>
<dbReference type="InterPro" id="IPR051703">
    <property type="entry name" value="NF-kappa-B_Signaling_Reg"/>
</dbReference>
<proteinExistence type="predicted"/>
<feature type="region of interest" description="Disordered" evidence="1">
    <location>
        <begin position="509"/>
        <end position="540"/>
    </location>
</feature>
<dbReference type="SUPFAM" id="SSF52980">
    <property type="entry name" value="Restriction endonuclease-like"/>
    <property type="match status" value="1"/>
</dbReference>
<dbReference type="EMBL" id="CARXXK010000002">
    <property type="protein sequence ID" value="CAI6359117.1"/>
    <property type="molecule type" value="Genomic_DNA"/>
</dbReference>
<dbReference type="Gene3D" id="3.90.320.10">
    <property type="match status" value="1"/>
</dbReference>
<evidence type="ECO:0000313" key="4">
    <source>
        <dbReference type="EMBL" id="CAI6359117.1"/>
    </source>
</evidence>
<dbReference type="CDD" id="cd22343">
    <property type="entry name" value="PDDEXK_lambda_exonuclease-like"/>
    <property type="match status" value="1"/>
</dbReference>
<name>A0AAV0WUB7_9HEMI</name>
<dbReference type="GO" id="GO:0006281">
    <property type="term" value="P:DNA repair"/>
    <property type="evidence" value="ECO:0007669"/>
    <property type="project" value="UniProtKB-ARBA"/>
</dbReference>
<evidence type="ECO:0000259" key="2">
    <source>
        <dbReference type="Pfam" id="PF09588"/>
    </source>
</evidence>
<evidence type="ECO:0008006" key="6">
    <source>
        <dbReference type="Google" id="ProtNLM"/>
    </source>
</evidence>
<dbReference type="Proteomes" id="UP001160148">
    <property type="component" value="Unassembled WGS sequence"/>
</dbReference>
<dbReference type="PANTHER" id="PTHR46609:SF8">
    <property type="entry name" value="YQAJ VIRAL RECOMBINASE DOMAIN-CONTAINING PROTEIN"/>
    <property type="match status" value="1"/>
</dbReference>
<comment type="caution">
    <text evidence="4">The sequence shown here is derived from an EMBL/GenBank/DDBJ whole genome shotgun (WGS) entry which is preliminary data.</text>
</comment>
<dbReference type="AlphaFoldDB" id="A0AAV0WUB7"/>
<dbReference type="InterPro" id="IPR011604">
    <property type="entry name" value="PDDEXK-like_dom_sf"/>
</dbReference>